<keyword evidence="2" id="KW-0812">Transmembrane</keyword>
<keyword evidence="4" id="KW-0472">Membrane</keyword>
<evidence type="ECO:0000313" key="6">
    <source>
        <dbReference type="EMBL" id="ETO26367.1"/>
    </source>
</evidence>
<dbReference type="PANTHER" id="PTHR21389">
    <property type="entry name" value="P53 INDUCED PROTEIN"/>
    <property type="match status" value="1"/>
</dbReference>
<evidence type="ECO:0000256" key="1">
    <source>
        <dbReference type="ARBA" id="ARBA00004141"/>
    </source>
</evidence>
<evidence type="ECO:0000256" key="4">
    <source>
        <dbReference type="ARBA" id="ARBA00023136"/>
    </source>
</evidence>
<organism evidence="6 7">
    <name type="scientific">Reticulomyxa filosa</name>
    <dbReference type="NCBI Taxonomy" id="46433"/>
    <lineage>
        <taxon>Eukaryota</taxon>
        <taxon>Sar</taxon>
        <taxon>Rhizaria</taxon>
        <taxon>Retaria</taxon>
        <taxon>Foraminifera</taxon>
        <taxon>Monothalamids</taxon>
        <taxon>Reticulomyxidae</taxon>
        <taxon>Reticulomyxa</taxon>
    </lineage>
</organism>
<feature type="region of interest" description="Disordered" evidence="5">
    <location>
        <begin position="97"/>
        <end position="123"/>
    </location>
</feature>
<dbReference type="OrthoDB" id="266518at2759"/>
<accession>X6NLY5</accession>
<comment type="subcellular location">
    <subcellularLocation>
        <location evidence="1">Membrane</location>
        <topology evidence="1">Multi-pass membrane protein</topology>
    </subcellularLocation>
</comment>
<sequence length="173" mass="20264">MRFFFCCCCCCTTKRYRWIFEKVPLPQRIKFFEERIPYFSGFGSPLTLLVLTTPHFIGTGVYMLIFPLFVIQAIESTPITHKAASKRQLSLLSSWGRQTDAPDNKMNETNAMKGSADERREHAKHKKEPLMRIKIFAFTEWLQYALIVFCSKYFCLVKFWLKGLQWVGKIIGL</sequence>
<dbReference type="GO" id="GO:0005783">
    <property type="term" value="C:endoplasmic reticulum"/>
    <property type="evidence" value="ECO:0007669"/>
    <property type="project" value="TreeGrafter"/>
</dbReference>
<dbReference type="Proteomes" id="UP000023152">
    <property type="component" value="Unassembled WGS sequence"/>
</dbReference>
<dbReference type="PANTHER" id="PTHR21389:SF0">
    <property type="entry name" value="ETOPOSIDE-INDUCED PROTEIN 2.4 HOMOLOG"/>
    <property type="match status" value="1"/>
</dbReference>
<proteinExistence type="predicted"/>
<comment type="caution">
    <text evidence="6">The sequence shown here is derived from an EMBL/GenBank/DDBJ whole genome shotgun (WGS) entry which is preliminary data.</text>
</comment>
<dbReference type="GO" id="GO:0016020">
    <property type="term" value="C:membrane"/>
    <property type="evidence" value="ECO:0007669"/>
    <property type="project" value="UniProtKB-SubCell"/>
</dbReference>
<evidence type="ECO:0000256" key="2">
    <source>
        <dbReference type="ARBA" id="ARBA00022692"/>
    </source>
</evidence>
<reference evidence="6 7" key="1">
    <citation type="journal article" date="2013" name="Curr. Biol.">
        <title>The Genome of the Foraminiferan Reticulomyxa filosa.</title>
        <authorList>
            <person name="Glockner G."/>
            <person name="Hulsmann N."/>
            <person name="Schleicher M."/>
            <person name="Noegel A.A."/>
            <person name="Eichinger L."/>
            <person name="Gallinger C."/>
            <person name="Pawlowski J."/>
            <person name="Sierra R."/>
            <person name="Euteneuer U."/>
            <person name="Pillet L."/>
            <person name="Moustafa A."/>
            <person name="Platzer M."/>
            <person name="Groth M."/>
            <person name="Szafranski K."/>
            <person name="Schliwa M."/>
        </authorList>
    </citation>
    <scope>NUCLEOTIDE SEQUENCE [LARGE SCALE GENOMIC DNA]</scope>
</reference>
<dbReference type="GO" id="GO:0016236">
    <property type="term" value="P:macroautophagy"/>
    <property type="evidence" value="ECO:0007669"/>
    <property type="project" value="TreeGrafter"/>
</dbReference>
<keyword evidence="7" id="KW-1185">Reference proteome</keyword>
<dbReference type="AlphaFoldDB" id="X6NLY5"/>
<gene>
    <name evidence="6" type="ORF">RFI_10771</name>
</gene>
<evidence type="ECO:0000313" key="7">
    <source>
        <dbReference type="Proteomes" id="UP000023152"/>
    </source>
</evidence>
<evidence type="ECO:0000256" key="3">
    <source>
        <dbReference type="ARBA" id="ARBA00022989"/>
    </source>
</evidence>
<dbReference type="EMBL" id="ASPP01007915">
    <property type="protein sequence ID" value="ETO26367.1"/>
    <property type="molecule type" value="Genomic_DNA"/>
</dbReference>
<evidence type="ECO:0000256" key="5">
    <source>
        <dbReference type="SAM" id="MobiDB-lite"/>
    </source>
</evidence>
<protein>
    <submittedName>
        <fullName evidence="6">Uncharacterized protein</fullName>
    </submittedName>
</protein>
<name>X6NLY5_RETFI</name>
<keyword evidence="3" id="KW-1133">Transmembrane helix</keyword>